<dbReference type="FunFam" id="3.40.140.10:FF:000005">
    <property type="entry name" value="tRNA-specific adenosine deaminase"/>
    <property type="match status" value="1"/>
</dbReference>
<dbReference type="HAMAP" id="MF_00972">
    <property type="entry name" value="tRNA_aden_deaminase"/>
    <property type="match status" value="1"/>
</dbReference>
<keyword evidence="3 7" id="KW-0479">Metal-binding</keyword>
<dbReference type="NCBIfam" id="NF008113">
    <property type="entry name" value="PRK10860.1"/>
    <property type="match status" value="1"/>
</dbReference>
<evidence type="ECO:0000313" key="9">
    <source>
        <dbReference type="EMBL" id="HIX56844.1"/>
    </source>
</evidence>
<dbReference type="PROSITE" id="PS51747">
    <property type="entry name" value="CYT_DCMP_DEAMINASES_2"/>
    <property type="match status" value="1"/>
</dbReference>
<keyword evidence="2 7" id="KW-0819">tRNA processing</keyword>
<proteinExistence type="inferred from homology"/>
<feature type="binding site" evidence="7">
    <location>
        <position position="148"/>
    </location>
    <ligand>
        <name>Zn(2+)</name>
        <dbReference type="ChEBI" id="CHEBI:29105"/>
        <note>catalytic</note>
    </ligand>
</feature>
<dbReference type="InterPro" id="IPR028883">
    <property type="entry name" value="tRNA_aden_deaminase"/>
</dbReference>
<evidence type="ECO:0000256" key="6">
    <source>
        <dbReference type="ARBA" id="ARBA00048045"/>
    </source>
</evidence>
<dbReference type="GO" id="GO:0052717">
    <property type="term" value="F:tRNA-specific adenosine-34 deaminase activity"/>
    <property type="evidence" value="ECO:0007669"/>
    <property type="project" value="UniProtKB-UniRule"/>
</dbReference>
<feature type="domain" description="CMP/dCMP-type deaminase" evidence="8">
    <location>
        <begin position="63"/>
        <end position="183"/>
    </location>
</feature>
<gene>
    <name evidence="7 9" type="primary">tadA</name>
    <name evidence="9" type="ORF">H9850_05165</name>
</gene>
<dbReference type="InterPro" id="IPR002125">
    <property type="entry name" value="CMP_dCMP_dom"/>
</dbReference>
<evidence type="ECO:0000256" key="5">
    <source>
        <dbReference type="ARBA" id="ARBA00022833"/>
    </source>
</evidence>
<comment type="function">
    <text evidence="7">Catalyzes the deamination of adenosine to inosine at the wobble position 34 of tRNA(Arg2).</text>
</comment>
<evidence type="ECO:0000256" key="1">
    <source>
        <dbReference type="ARBA" id="ARBA00011738"/>
    </source>
</evidence>
<evidence type="ECO:0000256" key="7">
    <source>
        <dbReference type="HAMAP-Rule" id="MF_00972"/>
    </source>
</evidence>
<comment type="caution">
    <text evidence="9">The sequence shown here is derived from an EMBL/GenBank/DDBJ whole genome shotgun (WGS) entry which is preliminary data.</text>
</comment>
<evidence type="ECO:0000256" key="2">
    <source>
        <dbReference type="ARBA" id="ARBA00022694"/>
    </source>
</evidence>
<dbReference type="EMBL" id="DXEV01000098">
    <property type="protein sequence ID" value="HIX56844.1"/>
    <property type="molecule type" value="Genomic_DNA"/>
</dbReference>
<evidence type="ECO:0000259" key="8">
    <source>
        <dbReference type="PROSITE" id="PS51747"/>
    </source>
</evidence>
<comment type="similarity">
    <text evidence="7">Belongs to the cytidine and deoxycytidylate deaminase family.</text>
</comment>
<dbReference type="GO" id="GO:0008270">
    <property type="term" value="F:zinc ion binding"/>
    <property type="evidence" value="ECO:0007669"/>
    <property type="project" value="UniProtKB-UniRule"/>
</dbReference>
<dbReference type="CDD" id="cd01285">
    <property type="entry name" value="nucleoside_deaminase"/>
    <property type="match status" value="1"/>
</dbReference>
<organism evidence="9 10">
    <name type="scientific">Candidatus Anaerobiospirillum pullistercoris</name>
    <dbReference type="NCBI Taxonomy" id="2838452"/>
    <lineage>
        <taxon>Bacteria</taxon>
        <taxon>Pseudomonadati</taxon>
        <taxon>Pseudomonadota</taxon>
        <taxon>Gammaproteobacteria</taxon>
        <taxon>Aeromonadales</taxon>
        <taxon>Succinivibrionaceae</taxon>
        <taxon>Anaerobiospirillum</taxon>
    </lineage>
</organism>
<evidence type="ECO:0000256" key="3">
    <source>
        <dbReference type="ARBA" id="ARBA00022723"/>
    </source>
</evidence>
<reference evidence="9" key="1">
    <citation type="journal article" date="2021" name="PeerJ">
        <title>Extensive microbial diversity within the chicken gut microbiome revealed by metagenomics and culture.</title>
        <authorList>
            <person name="Gilroy R."/>
            <person name="Ravi A."/>
            <person name="Getino M."/>
            <person name="Pursley I."/>
            <person name="Horton D.L."/>
            <person name="Alikhan N.F."/>
            <person name="Baker D."/>
            <person name="Gharbi K."/>
            <person name="Hall N."/>
            <person name="Watson M."/>
            <person name="Adriaenssens E.M."/>
            <person name="Foster-Nyarko E."/>
            <person name="Jarju S."/>
            <person name="Secka A."/>
            <person name="Antonio M."/>
            <person name="Oren A."/>
            <person name="Chaudhuri R.R."/>
            <person name="La Ragione R."/>
            <person name="Hildebrand F."/>
            <person name="Pallen M.J."/>
        </authorList>
    </citation>
    <scope>NUCLEOTIDE SEQUENCE</scope>
    <source>
        <strain evidence="9">USASDec5-558</strain>
    </source>
</reference>
<dbReference type="Gene3D" id="3.40.140.10">
    <property type="entry name" value="Cytidine Deaminase, domain 2"/>
    <property type="match status" value="1"/>
</dbReference>
<accession>A0A9D2B1C5</accession>
<dbReference type="AlphaFoldDB" id="A0A9D2B1C5"/>
<dbReference type="PANTHER" id="PTHR11079">
    <property type="entry name" value="CYTOSINE DEAMINASE FAMILY MEMBER"/>
    <property type="match status" value="1"/>
</dbReference>
<dbReference type="SUPFAM" id="SSF53927">
    <property type="entry name" value="Cytidine deaminase-like"/>
    <property type="match status" value="1"/>
</dbReference>
<comment type="catalytic activity">
    <reaction evidence="6 7">
        <text>adenosine(34) in tRNA + H2O + H(+) = inosine(34) in tRNA + NH4(+)</text>
        <dbReference type="Rhea" id="RHEA:43168"/>
        <dbReference type="Rhea" id="RHEA-COMP:10373"/>
        <dbReference type="Rhea" id="RHEA-COMP:10374"/>
        <dbReference type="ChEBI" id="CHEBI:15377"/>
        <dbReference type="ChEBI" id="CHEBI:15378"/>
        <dbReference type="ChEBI" id="CHEBI:28938"/>
        <dbReference type="ChEBI" id="CHEBI:74411"/>
        <dbReference type="ChEBI" id="CHEBI:82852"/>
        <dbReference type="EC" id="3.5.4.33"/>
    </reaction>
</comment>
<evidence type="ECO:0000313" key="10">
    <source>
        <dbReference type="Proteomes" id="UP000886829"/>
    </source>
</evidence>
<dbReference type="Proteomes" id="UP000886829">
    <property type="component" value="Unassembled WGS sequence"/>
</dbReference>
<keyword evidence="4 7" id="KW-0378">Hydrolase</keyword>
<feature type="binding site" evidence="7">
    <location>
        <position position="145"/>
    </location>
    <ligand>
        <name>Zn(2+)</name>
        <dbReference type="ChEBI" id="CHEBI:29105"/>
        <note>catalytic</note>
    </ligand>
</feature>
<dbReference type="Pfam" id="PF00383">
    <property type="entry name" value="dCMP_cyt_deam_1"/>
    <property type="match status" value="1"/>
</dbReference>
<dbReference type="GO" id="GO:0002100">
    <property type="term" value="P:tRNA wobble adenosine to inosine editing"/>
    <property type="evidence" value="ECO:0007669"/>
    <property type="project" value="UniProtKB-UniRule"/>
</dbReference>
<comment type="subunit">
    <text evidence="1 7">Homodimer.</text>
</comment>
<evidence type="ECO:0000256" key="4">
    <source>
        <dbReference type="ARBA" id="ARBA00022801"/>
    </source>
</evidence>
<name>A0A9D2B1C5_9GAMM</name>
<feature type="binding site" evidence="7">
    <location>
        <position position="115"/>
    </location>
    <ligand>
        <name>Zn(2+)</name>
        <dbReference type="ChEBI" id="CHEBI:29105"/>
        <note>catalytic</note>
    </ligand>
</feature>
<dbReference type="InterPro" id="IPR016193">
    <property type="entry name" value="Cytidine_deaminase-like"/>
</dbReference>
<dbReference type="PANTHER" id="PTHR11079:SF202">
    <property type="entry name" value="TRNA-SPECIFIC ADENOSINE DEAMINASE"/>
    <property type="match status" value="1"/>
</dbReference>
<protein>
    <recommendedName>
        <fullName evidence="7">tRNA-specific adenosine deaminase</fullName>
        <ecNumber evidence="7">3.5.4.33</ecNumber>
    </recommendedName>
</protein>
<sequence>MSVSDTSSPAITATAAVAAAATSPTAAQLTANLWVTGGALAGAAARPFKRSIEGSTLSDDERSLHEHFMLLAIEAAQQAESLGEVPVGAVLVAPNGEIVATGYNRTITDHDASAHAEIVAMRLAGQKLQNYRLPELTLYVTLEPCCMCIMAAIHARIAKVVYGTSDPRTGACGSVFNISGDPRHNHSLEVVAHIKQEECAQQLRQFFKQRRAAQKQAKQQAKAQAALLSAESNAKS</sequence>
<feature type="active site" description="Proton donor" evidence="7">
    <location>
        <position position="117"/>
    </location>
</feature>
<keyword evidence="5 7" id="KW-0862">Zinc</keyword>
<dbReference type="EC" id="3.5.4.33" evidence="7"/>
<comment type="cofactor">
    <cofactor evidence="7">
        <name>Zn(2+)</name>
        <dbReference type="ChEBI" id="CHEBI:29105"/>
    </cofactor>
    <text evidence="7">Binds 1 zinc ion per subunit.</text>
</comment>
<reference evidence="9" key="2">
    <citation type="submission" date="2021-04" db="EMBL/GenBank/DDBJ databases">
        <authorList>
            <person name="Gilroy R."/>
        </authorList>
    </citation>
    <scope>NUCLEOTIDE SEQUENCE</scope>
    <source>
        <strain evidence="9">USASDec5-558</strain>
    </source>
</reference>